<dbReference type="FunCoup" id="A0A200PW00">
    <property type="interactions" value="1455"/>
</dbReference>
<keyword evidence="4" id="KW-1185">Reference proteome</keyword>
<proteinExistence type="predicted"/>
<organism evidence="3 4">
    <name type="scientific">Macleaya cordata</name>
    <name type="common">Five-seeded plume-poppy</name>
    <name type="synonym">Bocconia cordata</name>
    <dbReference type="NCBI Taxonomy" id="56857"/>
    <lineage>
        <taxon>Eukaryota</taxon>
        <taxon>Viridiplantae</taxon>
        <taxon>Streptophyta</taxon>
        <taxon>Embryophyta</taxon>
        <taxon>Tracheophyta</taxon>
        <taxon>Spermatophyta</taxon>
        <taxon>Magnoliopsida</taxon>
        <taxon>Ranunculales</taxon>
        <taxon>Papaveraceae</taxon>
        <taxon>Papaveroideae</taxon>
        <taxon>Macleaya</taxon>
    </lineage>
</organism>
<dbReference type="Pfam" id="PF07498">
    <property type="entry name" value="Rho_N"/>
    <property type="match status" value="1"/>
</dbReference>
<accession>A0A200PW00</accession>
<feature type="compositionally biased region" description="Polar residues" evidence="1">
    <location>
        <begin position="224"/>
        <end position="233"/>
    </location>
</feature>
<dbReference type="InterPro" id="IPR011112">
    <property type="entry name" value="Rho-like_N"/>
</dbReference>
<feature type="compositionally biased region" description="Polar residues" evidence="1">
    <location>
        <begin position="272"/>
        <end position="282"/>
    </location>
</feature>
<reference evidence="3 4" key="1">
    <citation type="journal article" date="2017" name="Mol. Plant">
        <title>The Genome of Medicinal Plant Macleaya cordata Provides New Insights into Benzylisoquinoline Alkaloids Metabolism.</title>
        <authorList>
            <person name="Liu X."/>
            <person name="Liu Y."/>
            <person name="Huang P."/>
            <person name="Ma Y."/>
            <person name="Qing Z."/>
            <person name="Tang Q."/>
            <person name="Cao H."/>
            <person name="Cheng P."/>
            <person name="Zheng Y."/>
            <person name="Yuan Z."/>
            <person name="Zhou Y."/>
            <person name="Liu J."/>
            <person name="Tang Z."/>
            <person name="Zhuo Y."/>
            <person name="Zhang Y."/>
            <person name="Yu L."/>
            <person name="Huang J."/>
            <person name="Yang P."/>
            <person name="Peng Q."/>
            <person name="Zhang J."/>
            <person name="Jiang W."/>
            <person name="Zhang Z."/>
            <person name="Lin K."/>
            <person name="Ro D.K."/>
            <person name="Chen X."/>
            <person name="Xiong X."/>
            <person name="Shang Y."/>
            <person name="Huang S."/>
            <person name="Zeng J."/>
        </authorList>
    </citation>
    <scope>NUCLEOTIDE SEQUENCE [LARGE SCALE GENOMIC DNA]</scope>
    <source>
        <strain evidence="4">cv. BLH2017</strain>
        <tissue evidence="3">Root</tissue>
    </source>
</reference>
<dbReference type="InParanoid" id="A0A200PW00"/>
<feature type="region of interest" description="Disordered" evidence="1">
    <location>
        <begin position="191"/>
        <end position="312"/>
    </location>
</feature>
<feature type="compositionally biased region" description="Polar residues" evidence="1">
    <location>
        <begin position="83"/>
        <end position="95"/>
    </location>
</feature>
<evidence type="ECO:0000313" key="4">
    <source>
        <dbReference type="Proteomes" id="UP000195402"/>
    </source>
</evidence>
<protein>
    <submittedName>
        <fullName evidence="3">Rho termination factor</fullName>
    </submittedName>
</protein>
<dbReference type="GO" id="GO:0006353">
    <property type="term" value="P:DNA-templated transcription termination"/>
    <property type="evidence" value="ECO:0007669"/>
    <property type="project" value="InterPro"/>
</dbReference>
<comment type="caution">
    <text evidence="3">The sequence shown here is derived from an EMBL/GenBank/DDBJ whole genome shotgun (WGS) entry which is preliminary data.</text>
</comment>
<evidence type="ECO:0000313" key="3">
    <source>
        <dbReference type="EMBL" id="OVA02391.1"/>
    </source>
</evidence>
<dbReference type="PANTHER" id="PTHR34449">
    <property type="entry name" value="RHO TERMINATION FACTOR"/>
    <property type="match status" value="1"/>
</dbReference>
<evidence type="ECO:0000256" key="1">
    <source>
        <dbReference type="SAM" id="MobiDB-lite"/>
    </source>
</evidence>
<dbReference type="EMBL" id="MVGT01003956">
    <property type="protein sequence ID" value="OVA02391.1"/>
    <property type="molecule type" value="Genomic_DNA"/>
</dbReference>
<feature type="domain" description="Rho termination factor-like N-terminal" evidence="2">
    <location>
        <begin position="356"/>
        <end position="391"/>
    </location>
</feature>
<dbReference type="SMART" id="SM00959">
    <property type="entry name" value="Rho_N"/>
    <property type="match status" value="1"/>
</dbReference>
<gene>
    <name evidence="3" type="ORF">BVC80_9099g197</name>
</gene>
<dbReference type="OrthoDB" id="652255at2759"/>
<feature type="compositionally biased region" description="Polar residues" evidence="1">
    <location>
        <begin position="115"/>
        <end position="136"/>
    </location>
</feature>
<dbReference type="STRING" id="56857.A0A200PW00"/>
<feature type="region of interest" description="Disordered" evidence="1">
    <location>
        <begin position="70"/>
        <end position="140"/>
    </location>
</feature>
<evidence type="ECO:0000259" key="2">
    <source>
        <dbReference type="SMART" id="SM00959"/>
    </source>
</evidence>
<sequence>MSQGIHLVSSNIPGFGPVEGKCLLCSGVPGRAVTVSSYSYHGDVKPFPPVKILLKKSPSFFSKRASSRVCTASSSNHRRNPDFSRQNKQNHGFSRNKNRQNLDRDNSENLEDSEILSSKNGPLLSLSTSPRFQATATPGPREKEIVELFRKVQAQLRERAAIKEEKKMEASQGQGKESETVDSLLKLLRKHSVEQGKRRTSSSSRDFVLEQPEQQNIPFDEEQNTNFLNSNSNSREEAQEPNANPFRRPVSNFRRKSPVPRVKYEPVYSPKDNISSLSSSKLQGRRKKNEVEPEPEPEFEPEPEIELESELEEPFSVSSDVHDEVFAEISESESSDVDEAYNDEIVETQSSTQHTDLSALKLSELRVIAKSRGLKGYSKLKKVDLIELLGGD</sequence>
<name>A0A200PW00_MACCD</name>
<dbReference type="OMA" id="PRIKFQP"/>
<dbReference type="PANTHER" id="PTHR34449:SF5">
    <property type="entry name" value="ATP BINDING _ ATPASE"/>
    <property type="match status" value="1"/>
</dbReference>
<dbReference type="AlphaFoldDB" id="A0A200PW00"/>
<feature type="compositionally biased region" description="Acidic residues" evidence="1">
    <location>
        <begin position="292"/>
        <end position="312"/>
    </location>
</feature>
<dbReference type="Proteomes" id="UP000195402">
    <property type="component" value="Unassembled WGS sequence"/>
</dbReference>